<evidence type="ECO:0000313" key="2">
    <source>
        <dbReference type="Proteomes" id="UP001283361"/>
    </source>
</evidence>
<comment type="caution">
    <text evidence="1">The sequence shown here is derived from an EMBL/GenBank/DDBJ whole genome shotgun (WGS) entry which is preliminary data.</text>
</comment>
<proteinExistence type="predicted"/>
<gene>
    <name evidence="1" type="ORF">RRG08_008421</name>
</gene>
<organism evidence="1 2">
    <name type="scientific">Elysia crispata</name>
    <name type="common">lettuce slug</name>
    <dbReference type="NCBI Taxonomy" id="231223"/>
    <lineage>
        <taxon>Eukaryota</taxon>
        <taxon>Metazoa</taxon>
        <taxon>Spiralia</taxon>
        <taxon>Lophotrochozoa</taxon>
        <taxon>Mollusca</taxon>
        <taxon>Gastropoda</taxon>
        <taxon>Heterobranchia</taxon>
        <taxon>Euthyneura</taxon>
        <taxon>Panpulmonata</taxon>
        <taxon>Sacoglossa</taxon>
        <taxon>Placobranchoidea</taxon>
        <taxon>Plakobranchidae</taxon>
        <taxon>Elysia</taxon>
    </lineage>
</organism>
<sequence>MADIDIDPATLPHDVRERLAELDLELSEVNQLTQLEVLLLLNAEFKPSDQIKKNSESQNALLTSHLSPVRQISFIN</sequence>
<protein>
    <submittedName>
        <fullName evidence="1">Uncharacterized protein</fullName>
    </submittedName>
</protein>
<keyword evidence="2" id="KW-1185">Reference proteome</keyword>
<dbReference type="Proteomes" id="UP001283361">
    <property type="component" value="Unassembled WGS sequence"/>
</dbReference>
<dbReference type="AlphaFoldDB" id="A0AAE0ZHR3"/>
<dbReference type="EMBL" id="JAWDGP010003926">
    <property type="protein sequence ID" value="KAK3769435.1"/>
    <property type="molecule type" value="Genomic_DNA"/>
</dbReference>
<accession>A0AAE0ZHR3</accession>
<evidence type="ECO:0000313" key="1">
    <source>
        <dbReference type="EMBL" id="KAK3769435.1"/>
    </source>
</evidence>
<reference evidence="1" key="1">
    <citation type="journal article" date="2023" name="G3 (Bethesda)">
        <title>A reference genome for the long-term kleptoplast-retaining sea slug Elysia crispata morphotype clarki.</title>
        <authorList>
            <person name="Eastman K.E."/>
            <person name="Pendleton A.L."/>
            <person name="Shaikh M.A."/>
            <person name="Suttiyut T."/>
            <person name="Ogas R."/>
            <person name="Tomko P."/>
            <person name="Gavelis G."/>
            <person name="Widhalm J.R."/>
            <person name="Wisecaver J.H."/>
        </authorList>
    </citation>
    <scope>NUCLEOTIDE SEQUENCE</scope>
    <source>
        <strain evidence="1">ECLA1</strain>
    </source>
</reference>
<name>A0AAE0ZHR3_9GAST</name>